<name>A0A084QI28_STAC4</name>
<keyword evidence="3" id="KW-1185">Reference proteome</keyword>
<gene>
    <name evidence="2" type="ORF">S40285_04118</name>
</gene>
<accession>A0A084QI28</accession>
<feature type="region of interest" description="Disordered" evidence="1">
    <location>
        <begin position="39"/>
        <end position="98"/>
    </location>
</feature>
<reference evidence="2 3" key="1">
    <citation type="journal article" date="2014" name="BMC Genomics">
        <title>Comparative genome sequencing reveals chemotype-specific gene clusters in the toxigenic black mold Stachybotrys.</title>
        <authorList>
            <person name="Semeiks J."/>
            <person name="Borek D."/>
            <person name="Otwinowski Z."/>
            <person name="Grishin N.V."/>
        </authorList>
    </citation>
    <scope>NUCLEOTIDE SEQUENCE [LARGE SCALE GENOMIC DNA]</scope>
    <source>
        <strain evidence="2 3">IBT 40285</strain>
    </source>
</reference>
<feature type="compositionally biased region" description="Basic and acidic residues" evidence="1">
    <location>
        <begin position="75"/>
        <end position="84"/>
    </location>
</feature>
<evidence type="ECO:0000256" key="1">
    <source>
        <dbReference type="SAM" id="MobiDB-lite"/>
    </source>
</evidence>
<dbReference type="Proteomes" id="UP000028524">
    <property type="component" value="Unassembled WGS sequence"/>
</dbReference>
<dbReference type="HOGENOM" id="CLU_872030_0_0_1"/>
<sequence length="319" mass="35938">MSWRPKAHWLWAAGLMTSERTIPAGGTLLFVPKSSHADQASEASGLDPQSLLRSRPSSPEDDMEEASRTSLLADYEDKVHREDTLNSEFDTSDPVGMEVEQNGDWRMTQDEVGHNDSPSSSPTEVSLDQLLDEIRSEDGSTWGVFQQRLLACLDPANEPRLTSSLSQASLDSEIADTPLHRLFSVVAAMNHDVSRIPAERWAIYKAALAKFCDAYEITTMNFRQRLTRLGQILYLPEELEALRSNDWEIMQAVISLVAVIAEVTGPIDEPMNPRLAEKWAVGKQADVTWLKKFFAAKERMYHLRRTDAAVQTESMREMR</sequence>
<dbReference type="OrthoDB" id="4868006at2759"/>
<protein>
    <submittedName>
        <fullName evidence="2">Uncharacterized protein</fullName>
    </submittedName>
</protein>
<dbReference type="AlphaFoldDB" id="A0A084QI28"/>
<evidence type="ECO:0000313" key="2">
    <source>
        <dbReference type="EMBL" id="KFA63613.1"/>
    </source>
</evidence>
<dbReference type="STRING" id="1283841.A0A084QI28"/>
<evidence type="ECO:0000313" key="3">
    <source>
        <dbReference type="Proteomes" id="UP000028524"/>
    </source>
</evidence>
<dbReference type="EMBL" id="KL660735">
    <property type="protein sequence ID" value="KFA63613.1"/>
    <property type="molecule type" value="Genomic_DNA"/>
</dbReference>
<organism evidence="2 3">
    <name type="scientific">Stachybotrys chlorohalonatus (strain IBT 40285)</name>
    <dbReference type="NCBI Taxonomy" id="1283841"/>
    <lineage>
        <taxon>Eukaryota</taxon>
        <taxon>Fungi</taxon>
        <taxon>Dikarya</taxon>
        <taxon>Ascomycota</taxon>
        <taxon>Pezizomycotina</taxon>
        <taxon>Sordariomycetes</taxon>
        <taxon>Hypocreomycetidae</taxon>
        <taxon>Hypocreales</taxon>
        <taxon>Stachybotryaceae</taxon>
        <taxon>Stachybotrys</taxon>
    </lineage>
</organism>
<proteinExistence type="predicted"/>
<dbReference type="InParanoid" id="A0A084QI28"/>